<dbReference type="PANTHER" id="PTHR10794:SF63">
    <property type="entry name" value="ALPHA_BETA HYDROLASE 1, ISOFORM A"/>
    <property type="match status" value="1"/>
</dbReference>
<name>A0ABD3MTU3_9STRA</name>
<dbReference type="InterPro" id="IPR029058">
    <property type="entry name" value="AB_hydrolase_fold"/>
</dbReference>
<sequence length="572" mass="62369">MTDTADIAAGNAHKSSGSSTAPSYSSAQSTSKVTTSNTKVFNKRSSHKKRSQRPSLLRRQSSLLLTHIQSSLPATPTAWALACLSLSSAALQYELRLQKSLSSPPDVFCNLVSNSRIKRIYDKLSNEGGIWNRNVVPSLFVGTRGVMSSFAAYALKGGEKYDDGAAIVKSTRVREVMTMGADGARLVLDWEVPIKIINSNAGNANADGSQHQVQVADLTNDKVDNISRPIVLLVHGMNNDSSFGYIRSMMKTATSRGWVAVCMNLRGQDYLGQVKNTTPRGNNDLCQLHLQYNAGFTGDLRGVIQQLEKRLAKKSSNNSYLGGPIYLVGYSLGANIVTKYLGEESLHGTLPKCIGGGAALGNPLHIASNTVPFPWNMILAMGVKRSLLQNFSVYNQHHERGFRNAIKKAMTSRTIGQLDDACAPYILRNEPYPPFAPRVGYQDGNEYWHDSSSHRYVGHISVPLLKVAAKDDFLVFGQFARKLNHCLENPNVVVVKTRCGGHLGWQESPPPRKDANGNDVASSWFGGGIGSWSDVAVADFIEALLQIKHEDECREKEGSVREGALTSIVSKL</sequence>
<dbReference type="PANTHER" id="PTHR10794">
    <property type="entry name" value="ABHYDROLASE DOMAIN-CONTAINING PROTEIN"/>
    <property type="match status" value="1"/>
</dbReference>
<dbReference type="FunFam" id="3.40.50.1820:FF:000920">
    <property type="entry name" value="Predicted protein"/>
    <property type="match status" value="1"/>
</dbReference>
<dbReference type="AlphaFoldDB" id="A0ABD3MTU3"/>
<accession>A0ABD3MTU3</accession>
<dbReference type="Gene3D" id="3.40.50.1820">
    <property type="entry name" value="alpha/beta hydrolase"/>
    <property type="match status" value="1"/>
</dbReference>
<dbReference type="EMBL" id="JALLPJ020001370">
    <property type="protein sequence ID" value="KAL3767289.1"/>
    <property type="molecule type" value="Genomic_DNA"/>
</dbReference>
<dbReference type="Pfam" id="PF12697">
    <property type="entry name" value="Abhydrolase_6"/>
    <property type="match status" value="1"/>
</dbReference>
<evidence type="ECO:0000313" key="5">
    <source>
        <dbReference type="Proteomes" id="UP001530400"/>
    </source>
</evidence>
<feature type="compositionally biased region" description="Low complexity" evidence="2">
    <location>
        <begin position="15"/>
        <end position="40"/>
    </location>
</feature>
<comment type="caution">
    <text evidence="4">The sequence shown here is derived from an EMBL/GenBank/DDBJ whole genome shotgun (WGS) entry which is preliminary data.</text>
</comment>
<dbReference type="Proteomes" id="UP001530400">
    <property type="component" value="Unassembled WGS sequence"/>
</dbReference>
<proteinExistence type="inferred from homology"/>
<reference evidence="4 5" key="1">
    <citation type="submission" date="2024-10" db="EMBL/GenBank/DDBJ databases">
        <title>Updated reference genomes for cyclostephanoid diatoms.</title>
        <authorList>
            <person name="Roberts W.R."/>
            <person name="Alverson A.J."/>
        </authorList>
    </citation>
    <scope>NUCLEOTIDE SEQUENCE [LARGE SCALE GENOMIC DNA]</scope>
    <source>
        <strain evidence="4 5">AJA010-31</strain>
    </source>
</reference>
<protein>
    <recommendedName>
        <fullName evidence="3">AB hydrolase-1 domain-containing protein</fullName>
    </recommendedName>
</protein>
<evidence type="ECO:0000313" key="4">
    <source>
        <dbReference type="EMBL" id="KAL3767289.1"/>
    </source>
</evidence>
<evidence type="ECO:0000256" key="1">
    <source>
        <dbReference type="ARBA" id="ARBA00010884"/>
    </source>
</evidence>
<evidence type="ECO:0000259" key="3">
    <source>
        <dbReference type="Pfam" id="PF12697"/>
    </source>
</evidence>
<dbReference type="SUPFAM" id="SSF53474">
    <property type="entry name" value="alpha/beta-Hydrolases"/>
    <property type="match status" value="1"/>
</dbReference>
<feature type="compositionally biased region" description="Basic residues" evidence="2">
    <location>
        <begin position="41"/>
        <end position="52"/>
    </location>
</feature>
<organism evidence="4 5">
    <name type="scientific">Cyclotella atomus</name>
    <dbReference type="NCBI Taxonomy" id="382360"/>
    <lineage>
        <taxon>Eukaryota</taxon>
        <taxon>Sar</taxon>
        <taxon>Stramenopiles</taxon>
        <taxon>Ochrophyta</taxon>
        <taxon>Bacillariophyta</taxon>
        <taxon>Coscinodiscophyceae</taxon>
        <taxon>Thalassiosirophycidae</taxon>
        <taxon>Stephanodiscales</taxon>
        <taxon>Stephanodiscaceae</taxon>
        <taxon>Cyclotella</taxon>
    </lineage>
</organism>
<comment type="similarity">
    <text evidence="1">Belongs to the AB hydrolase superfamily. AB hydrolase 4 family.</text>
</comment>
<dbReference type="InterPro" id="IPR000073">
    <property type="entry name" value="AB_hydrolase_1"/>
</dbReference>
<feature type="region of interest" description="Disordered" evidence="2">
    <location>
        <begin position="1"/>
        <end position="56"/>
    </location>
</feature>
<keyword evidence="5" id="KW-1185">Reference proteome</keyword>
<gene>
    <name evidence="4" type="ORF">ACHAWO_003927</name>
</gene>
<evidence type="ECO:0000256" key="2">
    <source>
        <dbReference type="SAM" id="MobiDB-lite"/>
    </source>
</evidence>
<feature type="domain" description="AB hydrolase-1" evidence="3">
    <location>
        <begin position="231"/>
        <end position="509"/>
    </location>
</feature>
<dbReference type="InterPro" id="IPR050960">
    <property type="entry name" value="AB_hydrolase_4_sf"/>
</dbReference>